<keyword evidence="3" id="KW-1185">Reference proteome</keyword>
<feature type="compositionally biased region" description="Basic and acidic residues" evidence="1">
    <location>
        <begin position="191"/>
        <end position="203"/>
    </location>
</feature>
<sequence>MLNKVDESVLQVEGQIDQSDKIVSQAKGGLNSLGKEQLPGQDCGCTNSGDRGTGDWSANCDCVVGKSGGDDLHGEKRDNDCCGDLNGIYRIGRKETNEETRKVCYVPETFVPGVPATGRTDQDNVGSASKLAAVDLKDLCLSVSTFNENSSHESLKTVSDSLPLMSSREIANTGPKNGRDRNNEFDFGSGIREHDAWQLHPAD</sequence>
<dbReference type="AlphaFoldDB" id="A0AAD8BZ13"/>
<dbReference type="Proteomes" id="UP001233172">
    <property type="component" value="Unassembled WGS sequence"/>
</dbReference>
<proteinExistence type="predicted"/>
<gene>
    <name evidence="2" type="ORF">Bpfe_007897</name>
</gene>
<reference evidence="2" key="1">
    <citation type="journal article" date="2023" name="PLoS Negl. Trop. Dis.">
        <title>A genome sequence for Biomphalaria pfeifferi, the major vector snail for the human-infecting parasite Schistosoma mansoni.</title>
        <authorList>
            <person name="Bu L."/>
            <person name="Lu L."/>
            <person name="Laidemitt M.R."/>
            <person name="Zhang S.M."/>
            <person name="Mutuku M."/>
            <person name="Mkoji G."/>
            <person name="Steinauer M."/>
            <person name="Loker E.S."/>
        </authorList>
    </citation>
    <scope>NUCLEOTIDE SEQUENCE</scope>
    <source>
        <strain evidence="2">KasaAsao</strain>
    </source>
</reference>
<organism evidence="2 3">
    <name type="scientific">Biomphalaria pfeifferi</name>
    <name type="common">Bloodfluke planorb</name>
    <name type="synonym">Freshwater snail</name>
    <dbReference type="NCBI Taxonomy" id="112525"/>
    <lineage>
        <taxon>Eukaryota</taxon>
        <taxon>Metazoa</taxon>
        <taxon>Spiralia</taxon>
        <taxon>Lophotrochozoa</taxon>
        <taxon>Mollusca</taxon>
        <taxon>Gastropoda</taxon>
        <taxon>Heterobranchia</taxon>
        <taxon>Euthyneura</taxon>
        <taxon>Panpulmonata</taxon>
        <taxon>Hygrophila</taxon>
        <taxon>Lymnaeoidea</taxon>
        <taxon>Planorbidae</taxon>
        <taxon>Biomphalaria</taxon>
    </lineage>
</organism>
<feature type="region of interest" description="Disordered" evidence="1">
    <location>
        <begin position="166"/>
        <end position="203"/>
    </location>
</feature>
<comment type="caution">
    <text evidence="2">The sequence shown here is derived from an EMBL/GenBank/DDBJ whole genome shotgun (WGS) entry which is preliminary data.</text>
</comment>
<evidence type="ECO:0000313" key="2">
    <source>
        <dbReference type="EMBL" id="KAK0062692.1"/>
    </source>
</evidence>
<accession>A0AAD8BZ13</accession>
<evidence type="ECO:0000313" key="3">
    <source>
        <dbReference type="Proteomes" id="UP001233172"/>
    </source>
</evidence>
<reference evidence="2" key="2">
    <citation type="submission" date="2023-04" db="EMBL/GenBank/DDBJ databases">
        <authorList>
            <person name="Bu L."/>
            <person name="Lu L."/>
            <person name="Laidemitt M.R."/>
            <person name="Zhang S.M."/>
            <person name="Mutuku M."/>
            <person name="Mkoji G."/>
            <person name="Steinauer M."/>
            <person name="Loker E.S."/>
        </authorList>
    </citation>
    <scope>NUCLEOTIDE SEQUENCE</scope>
    <source>
        <strain evidence="2">KasaAsao</strain>
        <tissue evidence="2">Whole Snail</tissue>
    </source>
</reference>
<name>A0AAD8BZ13_BIOPF</name>
<protein>
    <submittedName>
        <fullName evidence="2">Uncharacterized protein</fullName>
    </submittedName>
</protein>
<dbReference type="EMBL" id="JASAOG010000024">
    <property type="protein sequence ID" value="KAK0062692.1"/>
    <property type="molecule type" value="Genomic_DNA"/>
</dbReference>
<evidence type="ECO:0000256" key="1">
    <source>
        <dbReference type="SAM" id="MobiDB-lite"/>
    </source>
</evidence>